<proteinExistence type="inferred from homology"/>
<dbReference type="Pfam" id="PF12002">
    <property type="entry name" value="MgsA_C"/>
    <property type="match status" value="1"/>
</dbReference>
<dbReference type="GO" id="GO:0006261">
    <property type="term" value="P:DNA-templated DNA replication"/>
    <property type="evidence" value="ECO:0007669"/>
    <property type="project" value="TreeGrafter"/>
</dbReference>
<reference evidence="5" key="1">
    <citation type="submission" date="2016-10" db="EMBL/GenBank/DDBJ databases">
        <title>Sequence of Gallionella enrichment culture.</title>
        <authorList>
            <person name="Poehlein A."/>
            <person name="Muehling M."/>
            <person name="Daniel R."/>
        </authorList>
    </citation>
    <scope>NUCLEOTIDE SEQUENCE</scope>
</reference>
<evidence type="ECO:0000256" key="1">
    <source>
        <dbReference type="ARBA" id="ARBA00008959"/>
    </source>
</evidence>
<dbReference type="InterPro" id="IPR032423">
    <property type="entry name" value="AAA_assoc_2"/>
</dbReference>
<organism evidence="5">
    <name type="scientific">mine drainage metagenome</name>
    <dbReference type="NCBI Taxonomy" id="410659"/>
    <lineage>
        <taxon>unclassified sequences</taxon>
        <taxon>metagenomes</taxon>
        <taxon>ecological metagenomes</taxon>
    </lineage>
</organism>
<dbReference type="CDD" id="cd18139">
    <property type="entry name" value="HLD_clamp_RarA"/>
    <property type="match status" value="1"/>
</dbReference>
<dbReference type="PANTHER" id="PTHR13779">
    <property type="entry name" value="WERNER HELICASE-INTERACTING PROTEIN 1 FAMILY MEMBER"/>
    <property type="match status" value="1"/>
</dbReference>
<evidence type="ECO:0000313" key="5">
    <source>
        <dbReference type="EMBL" id="OIQ75432.1"/>
    </source>
</evidence>
<dbReference type="InterPro" id="IPR051314">
    <property type="entry name" value="AAA_ATPase_RarA/MGS1/WRNIP1"/>
</dbReference>
<dbReference type="SUPFAM" id="SSF52540">
    <property type="entry name" value="P-loop containing nucleoside triphosphate hydrolases"/>
    <property type="match status" value="1"/>
</dbReference>
<dbReference type="GO" id="GO:0016887">
    <property type="term" value="F:ATP hydrolysis activity"/>
    <property type="evidence" value="ECO:0007669"/>
    <property type="project" value="InterPro"/>
</dbReference>
<dbReference type="GO" id="GO:0003677">
    <property type="term" value="F:DNA binding"/>
    <property type="evidence" value="ECO:0007669"/>
    <property type="project" value="InterPro"/>
</dbReference>
<dbReference type="Pfam" id="PF16193">
    <property type="entry name" value="AAA_assoc_2"/>
    <property type="match status" value="1"/>
</dbReference>
<sequence>MLGEGSPLRRLLHPESGPAKVSSVILFGPPGSGKTTLAQLVALSSGRRFVELSAVAAGVKDVREAIDRAKYELGATGVETVLFVDEVHRFNKAQQDALLPAVENRLVTLVAATTENPAFSIISPLLSRSLLLTLRPLDEAAIRTVVARAAVDPRGLDNSVTISESAFETLIRLAGGDARRSLTYLEAAAGASLSRGSAEIDDETLALAVDRMVVNYDRNGDQHYDVASALIKSVRGSDADAALHYLARMLEAGEDPRFIARRLMISASEDIGLADSNALTVAVAAAQACALIGMPEARIILGHATIYLATAPKSNAAYLAIDGAIADLRAGKGGAIPAGLRDTHGAVRFMESPPEEPYRYPHDYPGGVIAAQYAPDDLREREYYQPTRHGAEARISDALVRIQEILKGERGGS</sequence>
<evidence type="ECO:0000259" key="4">
    <source>
        <dbReference type="SMART" id="SM00382"/>
    </source>
</evidence>
<dbReference type="SUPFAM" id="SSF48019">
    <property type="entry name" value="post-AAA+ oligomerization domain-like"/>
    <property type="match status" value="1"/>
</dbReference>
<keyword evidence="2" id="KW-0547">Nucleotide-binding</keyword>
<dbReference type="InterPro" id="IPR021886">
    <property type="entry name" value="MgsA_C"/>
</dbReference>
<dbReference type="GO" id="GO:0000731">
    <property type="term" value="P:DNA synthesis involved in DNA repair"/>
    <property type="evidence" value="ECO:0007669"/>
    <property type="project" value="TreeGrafter"/>
</dbReference>
<dbReference type="GO" id="GO:0008047">
    <property type="term" value="F:enzyme activator activity"/>
    <property type="evidence" value="ECO:0007669"/>
    <property type="project" value="TreeGrafter"/>
</dbReference>
<dbReference type="SMART" id="SM00382">
    <property type="entry name" value="AAA"/>
    <property type="match status" value="1"/>
</dbReference>
<keyword evidence="3" id="KW-0067">ATP-binding</keyword>
<gene>
    <name evidence="5" type="primary">rarA_13</name>
    <name evidence="5" type="ORF">GALL_429020</name>
</gene>
<dbReference type="Pfam" id="PF00004">
    <property type="entry name" value="AAA"/>
    <property type="match status" value="1"/>
</dbReference>
<dbReference type="InterPro" id="IPR003959">
    <property type="entry name" value="ATPase_AAA_core"/>
</dbReference>
<comment type="similarity">
    <text evidence="1">Belongs to the AAA ATPase family. RarA/MGS1/WRNIP1 subfamily.</text>
</comment>
<dbReference type="PANTHER" id="PTHR13779:SF7">
    <property type="entry name" value="ATPASE WRNIP1"/>
    <property type="match status" value="1"/>
</dbReference>
<dbReference type="InterPro" id="IPR008921">
    <property type="entry name" value="DNA_pol3_clamp-load_cplx_C"/>
</dbReference>
<accession>A0A1J5PX02</accession>
<dbReference type="Gene3D" id="1.20.272.10">
    <property type="match status" value="1"/>
</dbReference>
<feature type="domain" description="AAA+ ATPase" evidence="4">
    <location>
        <begin position="20"/>
        <end position="137"/>
    </location>
</feature>
<dbReference type="AlphaFoldDB" id="A0A1J5PX02"/>
<protein>
    <submittedName>
        <fullName evidence="5">Replication-associated recombination protein A</fullName>
    </submittedName>
</protein>
<dbReference type="GO" id="GO:0005524">
    <property type="term" value="F:ATP binding"/>
    <property type="evidence" value="ECO:0007669"/>
    <property type="project" value="UniProtKB-KW"/>
</dbReference>
<evidence type="ECO:0000256" key="2">
    <source>
        <dbReference type="ARBA" id="ARBA00022741"/>
    </source>
</evidence>
<dbReference type="CDD" id="cd00009">
    <property type="entry name" value="AAA"/>
    <property type="match status" value="1"/>
</dbReference>
<evidence type="ECO:0000256" key="3">
    <source>
        <dbReference type="ARBA" id="ARBA00022840"/>
    </source>
</evidence>
<dbReference type="Gene3D" id="1.10.3710.10">
    <property type="entry name" value="DNA polymerase III clamp loader subunits, C-terminal domain"/>
    <property type="match status" value="1"/>
</dbReference>
<comment type="caution">
    <text evidence="5">The sequence shown here is derived from an EMBL/GenBank/DDBJ whole genome shotgun (WGS) entry which is preliminary data.</text>
</comment>
<dbReference type="EMBL" id="MLJW01002168">
    <property type="protein sequence ID" value="OIQ75432.1"/>
    <property type="molecule type" value="Genomic_DNA"/>
</dbReference>
<name>A0A1J5PX02_9ZZZZ</name>
<dbReference type="Gene3D" id="3.40.50.300">
    <property type="entry name" value="P-loop containing nucleotide triphosphate hydrolases"/>
    <property type="match status" value="1"/>
</dbReference>
<dbReference type="FunFam" id="1.20.272.10:FF:000001">
    <property type="entry name" value="Putative AAA family ATPase"/>
    <property type="match status" value="1"/>
</dbReference>
<dbReference type="GO" id="GO:0017116">
    <property type="term" value="F:single-stranded DNA helicase activity"/>
    <property type="evidence" value="ECO:0007669"/>
    <property type="project" value="TreeGrafter"/>
</dbReference>
<dbReference type="InterPro" id="IPR003593">
    <property type="entry name" value="AAA+_ATPase"/>
</dbReference>
<dbReference type="Gene3D" id="1.10.8.60">
    <property type="match status" value="1"/>
</dbReference>
<dbReference type="InterPro" id="IPR027417">
    <property type="entry name" value="P-loop_NTPase"/>
</dbReference>